<dbReference type="Proteomes" id="UP000054538">
    <property type="component" value="Unassembled WGS sequence"/>
</dbReference>
<gene>
    <name evidence="1" type="ORF">PAXRUDRAFT_797029</name>
</gene>
<reference evidence="1 2" key="1">
    <citation type="submission" date="2014-04" db="EMBL/GenBank/DDBJ databases">
        <authorList>
            <consortium name="DOE Joint Genome Institute"/>
            <person name="Kuo A."/>
            <person name="Kohler A."/>
            <person name="Jargeat P."/>
            <person name="Nagy L.G."/>
            <person name="Floudas D."/>
            <person name="Copeland A."/>
            <person name="Barry K.W."/>
            <person name="Cichocki N."/>
            <person name="Veneault-Fourrey C."/>
            <person name="LaButti K."/>
            <person name="Lindquist E.A."/>
            <person name="Lipzen A."/>
            <person name="Lundell T."/>
            <person name="Morin E."/>
            <person name="Murat C."/>
            <person name="Sun H."/>
            <person name="Tunlid A."/>
            <person name="Henrissat B."/>
            <person name="Grigoriev I.V."/>
            <person name="Hibbett D.S."/>
            <person name="Martin F."/>
            <person name="Nordberg H.P."/>
            <person name="Cantor M.N."/>
            <person name="Hua S.X."/>
        </authorList>
    </citation>
    <scope>NUCLEOTIDE SEQUENCE [LARGE SCALE GENOMIC DNA]</scope>
    <source>
        <strain evidence="1 2">Ve08.2h10</strain>
    </source>
</reference>
<keyword evidence="2" id="KW-1185">Reference proteome</keyword>
<dbReference type="EMBL" id="KN830356">
    <property type="protein sequence ID" value="KIK72864.1"/>
    <property type="molecule type" value="Genomic_DNA"/>
</dbReference>
<evidence type="ECO:0000313" key="2">
    <source>
        <dbReference type="Proteomes" id="UP000054538"/>
    </source>
</evidence>
<protein>
    <submittedName>
        <fullName evidence="1">Uncharacterized protein</fullName>
    </submittedName>
</protein>
<reference evidence="2" key="2">
    <citation type="submission" date="2015-01" db="EMBL/GenBank/DDBJ databases">
        <title>Evolutionary Origins and Diversification of the Mycorrhizal Mutualists.</title>
        <authorList>
            <consortium name="DOE Joint Genome Institute"/>
            <consortium name="Mycorrhizal Genomics Consortium"/>
            <person name="Kohler A."/>
            <person name="Kuo A."/>
            <person name="Nagy L.G."/>
            <person name="Floudas D."/>
            <person name="Copeland A."/>
            <person name="Barry K.W."/>
            <person name="Cichocki N."/>
            <person name="Veneault-Fourrey C."/>
            <person name="LaButti K."/>
            <person name="Lindquist E.A."/>
            <person name="Lipzen A."/>
            <person name="Lundell T."/>
            <person name="Morin E."/>
            <person name="Murat C."/>
            <person name="Riley R."/>
            <person name="Ohm R."/>
            <person name="Sun H."/>
            <person name="Tunlid A."/>
            <person name="Henrissat B."/>
            <person name="Grigoriev I.V."/>
            <person name="Hibbett D.S."/>
            <person name="Martin F."/>
        </authorList>
    </citation>
    <scope>NUCLEOTIDE SEQUENCE [LARGE SCALE GENOMIC DNA]</scope>
    <source>
        <strain evidence="2">Ve08.2h10</strain>
    </source>
</reference>
<proteinExistence type="predicted"/>
<organism evidence="1 2">
    <name type="scientific">Paxillus rubicundulus Ve08.2h10</name>
    <dbReference type="NCBI Taxonomy" id="930991"/>
    <lineage>
        <taxon>Eukaryota</taxon>
        <taxon>Fungi</taxon>
        <taxon>Dikarya</taxon>
        <taxon>Basidiomycota</taxon>
        <taxon>Agaricomycotina</taxon>
        <taxon>Agaricomycetes</taxon>
        <taxon>Agaricomycetidae</taxon>
        <taxon>Boletales</taxon>
        <taxon>Paxilineae</taxon>
        <taxon>Paxillaceae</taxon>
        <taxon>Paxillus</taxon>
    </lineage>
</organism>
<sequence length="113" mass="12699">MARFNVESKNLLMNLMTNPRLPHCGIVAVLLSHPVTCWIIILQVPPLLSPIPIVRDLIDELLDVKDPPDGLDTIPLPSDLSTLMLKNLFYFSSGSDNHLTLTEFWKTCEQGFV</sequence>
<dbReference type="AlphaFoldDB" id="A0A0D0CZG0"/>
<evidence type="ECO:0000313" key="1">
    <source>
        <dbReference type="EMBL" id="KIK72864.1"/>
    </source>
</evidence>
<dbReference type="HOGENOM" id="CLU_2139445_0_0_1"/>
<name>A0A0D0CZG0_9AGAM</name>
<accession>A0A0D0CZG0</accession>
<dbReference type="InParanoid" id="A0A0D0CZG0"/>
<feature type="non-terminal residue" evidence="1">
    <location>
        <position position="1"/>
    </location>
</feature>